<sequence>MPLISLEEQRNNYLRSYGLTCKMTSYLSFYGDKSYMSYSYIFNFSNAATQIILKERKLPEVNVVINPDYSVSPACEKGGIAIKDTTTKQLWWEAFFINSLEFEQIRPLTKEEIICYKYIEKYGVYSSLALAIN</sequence>
<proteinExistence type="predicted"/>
<accession>A0ABT0NGA5</accession>
<gene>
    <name evidence="1" type="ORF">E2N93_04415</name>
</gene>
<protein>
    <submittedName>
        <fullName evidence="1">Uncharacterized protein</fullName>
    </submittedName>
</protein>
<name>A0ABT0NGA5_9FIRM</name>
<evidence type="ECO:0000313" key="2">
    <source>
        <dbReference type="Proteomes" id="UP001056693"/>
    </source>
</evidence>
<comment type="caution">
    <text evidence="1">The sequence shown here is derived from an EMBL/GenBank/DDBJ whole genome shotgun (WGS) entry which is preliminary data.</text>
</comment>
<dbReference type="EMBL" id="SNUZ01000007">
    <property type="protein sequence ID" value="MCL3787268.1"/>
    <property type="molecule type" value="Genomic_DNA"/>
</dbReference>
<evidence type="ECO:0000313" key="1">
    <source>
        <dbReference type="EMBL" id="MCL3787268.1"/>
    </source>
</evidence>
<dbReference type="Proteomes" id="UP001056693">
    <property type="component" value="Unassembled WGS sequence"/>
</dbReference>
<reference evidence="1 2" key="1">
    <citation type="submission" date="2019-03" db="EMBL/GenBank/DDBJ databases">
        <authorList>
            <person name="Molinero N."/>
            <person name="Sanchez B."/>
            <person name="Walker A."/>
            <person name="Duncan S."/>
            <person name="Delgado S."/>
            <person name="Margolles A."/>
        </authorList>
    </citation>
    <scope>NUCLEOTIDE SEQUENCE [LARGE SCALE GENOMIC DNA]</scope>
    <source>
        <strain evidence="1 2">IPLA60002</strain>
    </source>
</reference>
<keyword evidence="2" id="KW-1185">Reference proteome</keyword>
<organism evidence="1 2">
    <name type="scientific">Ruminococcus bromii</name>
    <dbReference type="NCBI Taxonomy" id="40518"/>
    <lineage>
        <taxon>Bacteria</taxon>
        <taxon>Bacillati</taxon>
        <taxon>Bacillota</taxon>
        <taxon>Clostridia</taxon>
        <taxon>Eubacteriales</taxon>
        <taxon>Oscillospiraceae</taxon>
        <taxon>Ruminococcus</taxon>
    </lineage>
</organism>
<dbReference type="RefSeq" id="WP_249376251.1">
    <property type="nucleotide sequence ID" value="NZ_SNUZ01000007.1"/>
</dbReference>